<organism evidence="9 10">
    <name type="scientific">Lutzomyia longipalpis</name>
    <name type="common">Sand fly</name>
    <dbReference type="NCBI Taxonomy" id="7200"/>
    <lineage>
        <taxon>Eukaryota</taxon>
        <taxon>Metazoa</taxon>
        <taxon>Ecdysozoa</taxon>
        <taxon>Arthropoda</taxon>
        <taxon>Hexapoda</taxon>
        <taxon>Insecta</taxon>
        <taxon>Pterygota</taxon>
        <taxon>Neoptera</taxon>
        <taxon>Endopterygota</taxon>
        <taxon>Diptera</taxon>
        <taxon>Nematocera</taxon>
        <taxon>Psychodoidea</taxon>
        <taxon>Psychodidae</taxon>
        <taxon>Lutzomyia</taxon>
        <taxon>Lutzomyia</taxon>
    </lineage>
</organism>
<name>A0A1B0CU30_LUTLO</name>
<keyword evidence="3" id="KW-0479">Metal-binding</keyword>
<keyword evidence="5" id="KW-0862">Zinc</keyword>
<proteinExistence type="predicted"/>
<feature type="region of interest" description="Disordered" evidence="7">
    <location>
        <begin position="128"/>
        <end position="290"/>
    </location>
</feature>
<dbReference type="AlphaFoldDB" id="A0A1B0CU30"/>
<feature type="domain" description="SWIRM" evidence="8">
    <location>
        <begin position="299"/>
        <end position="397"/>
    </location>
</feature>
<dbReference type="InterPro" id="IPR007526">
    <property type="entry name" value="SWIRM"/>
</dbReference>
<dbReference type="Pfam" id="PF04433">
    <property type="entry name" value="SWIRM"/>
    <property type="match status" value="1"/>
</dbReference>
<reference evidence="9" key="1">
    <citation type="submission" date="2020-05" db="UniProtKB">
        <authorList>
            <consortium name="EnsemblMetazoa"/>
        </authorList>
    </citation>
    <scope>IDENTIFICATION</scope>
    <source>
        <strain evidence="9">Jacobina</strain>
    </source>
</reference>
<evidence type="ECO:0000256" key="5">
    <source>
        <dbReference type="ARBA" id="ARBA00022833"/>
    </source>
</evidence>
<dbReference type="InterPro" id="IPR036388">
    <property type="entry name" value="WH-like_DNA-bd_sf"/>
</dbReference>
<feature type="compositionally biased region" description="Acidic residues" evidence="7">
    <location>
        <begin position="241"/>
        <end position="250"/>
    </location>
</feature>
<sequence>MSKITEEEEEIDIIGDYEREISNISSGQILSCEYTVHPRWLTDNADLWAESGKDAHPEIELSEEISELEWTNQQISDNLIVLDKDLPVTIQEEVVASSSNNAGKPKKTLLHPKREFLKKSLHLEIFESSSQSNVESNERSRLPSLSEMSDCDSGSKCSQRIPAETVSLPPQHPKDVVSPKRKKLRRKHTSRPPRHKKSHQDADIIGENITIIHDLGQPNTRDHEEWNNGEIERKPSSTRDETDEEVDIETEDHPVELKIPLPENSHMPSPVEEKKQDSPEKVPPRREASQEIKEILDSEEIPQEELKINPNEITPIEKYIFAEFFDGRQTKTPDRFLKIRTHIINSWINAKPSYVGKTAVRNGLKNCGDVNCISRIHTFLEQVGVINFGHSGEYFHYIRPLWRLLDAFTTVSKKSFTPADGKVTAVPTKRNRIRYSEGVNMTIQHTEETLLRIPAARAKNQQQWKRSRDIELVKCRKFSPTEIPPFSVKITLGTLLCLHLHSLSSHYEVMGFLGGHRHSNTIFLQRYKPCRTSKQSGTMCEMCPVSQVEQADSLIMGGFQLLGWFHSHPLFPPNPSRMDIETQGEIQRLFSADDTPFMGFILGCVEMNFKCIYILDESLDSESAVYEIDVEIIPEHSDLQSDLRDILPFCGKLNEQTVQKFKDSARTLLQQQGLSCDIENLLNFSSCV</sequence>
<evidence type="ECO:0000256" key="1">
    <source>
        <dbReference type="ARBA" id="ARBA00004123"/>
    </source>
</evidence>
<dbReference type="VEuPathDB" id="VectorBase:LLOJ008381"/>
<dbReference type="PANTHER" id="PTHR10410">
    <property type="entry name" value="EUKARYOTIC TRANSLATION INITIATION FACTOR 3 -RELATED"/>
    <property type="match status" value="1"/>
</dbReference>
<dbReference type="InterPro" id="IPR028090">
    <property type="entry name" value="JAB_dom_prok"/>
</dbReference>
<feature type="compositionally biased region" description="Basic and acidic residues" evidence="7">
    <location>
        <begin position="271"/>
        <end position="290"/>
    </location>
</feature>
<dbReference type="Gene3D" id="1.10.10.10">
    <property type="entry name" value="Winged helix-like DNA-binding domain superfamily/Winged helix DNA-binding domain"/>
    <property type="match status" value="1"/>
</dbReference>
<dbReference type="InterPro" id="IPR050242">
    <property type="entry name" value="JAMM_MPN+_peptidase_M67A"/>
</dbReference>
<dbReference type="Gene3D" id="3.40.140.10">
    <property type="entry name" value="Cytidine Deaminase, domain 2"/>
    <property type="match status" value="1"/>
</dbReference>
<evidence type="ECO:0000256" key="4">
    <source>
        <dbReference type="ARBA" id="ARBA00022801"/>
    </source>
</evidence>
<evidence type="ECO:0000256" key="3">
    <source>
        <dbReference type="ARBA" id="ARBA00022723"/>
    </source>
</evidence>
<dbReference type="EMBL" id="AJWK01028348">
    <property type="status" value="NOT_ANNOTATED_CDS"/>
    <property type="molecule type" value="Genomic_DNA"/>
</dbReference>
<dbReference type="Proteomes" id="UP000092461">
    <property type="component" value="Unassembled WGS sequence"/>
</dbReference>
<keyword evidence="4" id="KW-0378">Hydrolase</keyword>
<evidence type="ECO:0000259" key="8">
    <source>
        <dbReference type="PROSITE" id="PS50934"/>
    </source>
</evidence>
<dbReference type="VEuPathDB" id="VectorBase:LLONM1_002294"/>
<keyword evidence="10" id="KW-1185">Reference proteome</keyword>
<evidence type="ECO:0000256" key="6">
    <source>
        <dbReference type="ARBA" id="ARBA00023049"/>
    </source>
</evidence>
<dbReference type="SUPFAM" id="SSF46689">
    <property type="entry name" value="Homeodomain-like"/>
    <property type="match status" value="1"/>
</dbReference>
<dbReference type="GO" id="GO:0008237">
    <property type="term" value="F:metallopeptidase activity"/>
    <property type="evidence" value="ECO:0007669"/>
    <property type="project" value="UniProtKB-KW"/>
</dbReference>
<evidence type="ECO:0000256" key="7">
    <source>
        <dbReference type="SAM" id="MobiDB-lite"/>
    </source>
</evidence>
<dbReference type="PROSITE" id="PS50934">
    <property type="entry name" value="SWIRM"/>
    <property type="match status" value="1"/>
</dbReference>
<dbReference type="Pfam" id="PF14464">
    <property type="entry name" value="Prok-JAB"/>
    <property type="match status" value="1"/>
</dbReference>
<evidence type="ECO:0000256" key="2">
    <source>
        <dbReference type="ARBA" id="ARBA00022670"/>
    </source>
</evidence>
<dbReference type="GO" id="GO:0046872">
    <property type="term" value="F:metal ion binding"/>
    <property type="evidence" value="ECO:0007669"/>
    <property type="project" value="UniProtKB-KW"/>
</dbReference>
<evidence type="ECO:0000313" key="10">
    <source>
        <dbReference type="Proteomes" id="UP000092461"/>
    </source>
</evidence>
<dbReference type="SUPFAM" id="SSF102712">
    <property type="entry name" value="JAB1/MPN domain"/>
    <property type="match status" value="1"/>
</dbReference>
<protein>
    <recommendedName>
        <fullName evidence="8">SWIRM domain-containing protein</fullName>
    </recommendedName>
</protein>
<accession>A0A1B0CU30</accession>
<comment type="subcellular location">
    <subcellularLocation>
        <location evidence="1">Nucleus</location>
    </subcellularLocation>
</comment>
<feature type="compositionally biased region" description="Basic and acidic residues" evidence="7">
    <location>
        <begin position="220"/>
        <end position="240"/>
    </location>
</feature>
<dbReference type="EnsemblMetazoa" id="LLOJ008381-RA">
    <property type="protein sequence ID" value="LLOJ008381-PA"/>
    <property type="gene ID" value="LLOJ008381"/>
</dbReference>
<keyword evidence="6" id="KW-0482">Metalloprotease</keyword>
<dbReference type="GO" id="GO:0006508">
    <property type="term" value="P:proteolysis"/>
    <property type="evidence" value="ECO:0007669"/>
    <property type="project" value="UniProtKB-KW"/>
</dbReference>
<feature type="compositionally biased region" description="Basic residues" evidence="7">
    <location>
        <begin position="179"/>
        <end position="198"/>
    </location>
</feature>
<dbReference type="InterPro" id="IPR009057">
    <property type="entry name" value="Homeodomain-like_sf"/>
</dbReference>
<evidence type="ECO:0000313" key="9">
    <source>
        <dbReference type="EnsemblMetazoa" id="LLOJ008381-PA"/>
    </source>
</evidence>
<dbReference type="GO" id="GO:0005634">
    <property type="term" value="C:nucleus"/>
    <property type="evidence" value="ECO:0007669"/>
    <property type="project" value="UniProtKB-SubCell"/>
</dbReference>
<keyword evidence="2" id="KW-0645">Protease</keyword>